<dbReference type="Proteomes" id="UP000237631">
    <property type="component" value="Unassembled WGS sequence"/>
</dbReference>
<dbReference type="OrthoDB" id="3649475at2759"/>
<organism evidence="2 3">
    <name type="scientific">Cercospora berteroae</name>
    <dbReference type="NCBI Taxonomy" id="357750"/>
    <lineage>
        <taxon>Eukaryota</taxon>
        <taxon>Fungi</taxon>
        <taxon>Dikarya</taxon>
        <taxon>Ascomycota</taxon>
        <taxon>Pezizomycotina</taxon>
        <taxon>Dothideomycetes</taxon>
        <taxon>Dothideomycetidae</taxon>
        <taxon>Mycosphaerellales</taxon>
        <taxon>Mycosphaerellaceae</taxon>
        <taxon>Cercospora</taxon>
    </lineage>
</organism>
<feature type="compositionally biased region" description="Polar residues" evidence="1">
    <location>
        <begin position="9"/>
        <end position="21"/>
    </location>
</feature>
<evidence type="ECO:0000256" key="1">
    <source>
        <dbReference type="SAM" id="MobiDB-lite"/>
    </source>
</evidence>
<feature type="compositionally biased region" description="Basic and acidic residues" evidence="1">
    <location>
        <begin position="49"/>
        <end position="68"/>
    </location>
</feature>
<dbReference type="AlphaFoldDB" id="A0A2S6C605"/>
<feature type="compositionally biased region" description="Acidic residues" evidence="1">
    <location>
        <begin position="69"/>
        <end position="79"/>
    </location>
</feature>
<accession>A0A2S6C605</accession>
<evidence type="ECO:0000313" key="3">
    <source>
        <dbReference type="Proteomes" id="UP000237631"/>
    </source>
</evidence>
<comment type="caution">
    <text evidence="2">The sequence shown here is derived from an EMBL/GenBank/DDBJ whole genome shotgun (WGS) entry which is preliminary data.</text>
</comment>
<dbReference type="EMBL" id="PNEN01000547">
    <property type="protein sequence ID" value="PPJ55168.1"/>
    <property type="molecule type" value="Genomic_DNA"/>
</dbReference>
<sequence length="310" mass="34853">MSTGKRNHLQGQTSTRKTSPNSSGIDSDDSEDDSEASDAVLTSSSGKVAYREEVTNLFEHSEHDARGDEEAEEQEEQEGQEVISLSSLDARGEGEEVTTPPALLDAHKVQIKNAPNPSSTLTPPRWMSDSRTSQMSHEYQIVFAEPRFKKLPSFNADLEVSELPPPHPLFQQEWDDCLAKVMSLWKSLDFRAEDETPTPTCYAALVREPDFVFTCTLRAWESSWMIGYRGPCVVEDMIRFWETIDDHVALSPGVPVEVGSNKIIYLRHILPPTILCRACNKSHMAFRAEYVMQIGLHRLTVDKIDALARN</sequence>
<keyword evidence="3" id="KW-1185">Reference proteome</keyword>
<proteinExistence type="predicted"/>
<evidence type="ECO:0000313" key="2">
    <source>
        <dbReference type="EMBL" id="PPJ55168.1"/>
    </source>
</evidence>
<feature type="compositionally biased region" description="Polar residues" evidence="1">
    <location>
        <begin position="113"/>
        <end position="122"/>
    </location>
</feature>
<feature type="region of interest" description="Disordered" evidence="1">
    <location>
        <begin position="1"/>
        <end position="130"/>
    </location>
</feature>
<reference evidence="3" key="1">
    <citation type="journal article" date="2017" name="bioRxiv">
        <title>Conservation of a gene cluster reveals novel cercosporin biosynthetic mechanisms and extends production to the genus Colletotrichum.</title>
        <authorList>
            <person name="de Jonge R."/>
            <person name="Ebert M.K."/>
            <person name="Huitt-Roehl C.R."/>
            <person name="Pal P."/>
            <person name="Suttle J.C."/>
            <person name="Spanner R.E."/>
            <person name="Neubauer J.D."/>
            <person name="Jurick W.M.II."/>
            <person name="Stott K.A."/>
            <person name="Secor G.A."/>
            <person name="Thomma B.P.H.J."/>
            <person name="Van de Peer Y."/>
            <person name="Townsend C.A."/>
            <person name="Bolton M.D."/>
        </authorList>
    </citation>
    <scope>NUCLEOTIDE SEQUENCE [LARGE SCALE GENOMIC DNA]</scope>
    <source>
        <strain evidence="3">CBS538.71</strain>
    </source>
</reference>
<feature type="compositionally biased region" description="Acidic residues" evidence="1">
    <location>
        <begin position="26"/>
        <end position="36"/>
    </location>
</feature>
<protein>
    <submittedName>
        <fullName evidence="2">Uncharacterized protein</fullName>
    </submittedName>
</protein>
<name>A0A2S6C605_9PEZI</name>
<gene>
    <name evidence="2" type="ORF">CBER1_05446</name>
</gene>